<feature type="binding site" evidence="9">
    <location>
        <position position="179"/>
    </location>
    <ligand>
        <name>1-deoxy-D-xylulose 5-phosphate</name>
        <dbReference type="ChEBI" id="CHEBI:57792"/>
    </ligand>
</feature>
<gene>
    <name evidence="9 13" type="primary">dxr</name>
    <name evidence="13" type="ORF">SUTMEG_08140</name>
</gene>
<dbReference type="UniPathway" id="UPA00056">
    <property type="reaction ID" value="UER00092"/>
</dbReference>
<comment type="function">
    <text evidence="9">Catalyzes the NADPH-dependent rearrangement and reduction of 1-deoxy-D-xylulose-5-phosphate (DXP) to 2-C-methyl-D-erythritol 4-phosphate (MEP).</text>
</comment>
<dbReference type="Gene3D" id="3.40.50.720">
    <property type="entry name" value="NAD(P)-binding Rossmann-like Domain"/>
    <property type="match status" value="1"/>
</dbReference>
<dbReference type="Gene3D" id="1.10.1740.10">
    <property type="match status" value="1"/>
</dbReference>
<name>A0A2Z6I8Y3_9BURK</name>
<feature type="binding site" evidence="9">
    <location>
        <position position="151"/>
    </location>
    <ligand>
        <name>Mn(2+)</name>
        <dbReference type="ChEBI" id="CHEBI:29035"/>
    </ligand>
</feature>
<dbReference type="InterPro" id="IPR013512">
    <property type="entry name" value="DXP_reductoisomerase_N"/>
</dbReference>
<dbReference type="InterPro" id="IPR013644">
    <property type="entry name" value="DXP_reductoisomerase_C"/>
</dbReference>
<feature type="binding site" evidence="9">
    <location>
        <position position="37"/>
    </location>
    <ligand>
        <name>NADPH</name>
        <dbReference type="ChEBI" id="CHEBI:57783"/>
    </ligand>
</feature>
<dbReference type="Pfam" id="PF13288">
    <property type="entry name" value="DXPR_C"/>
    <property type="match status" value="1"/>
</dbReference>
<dbReference type="NCBIfam" id="NF009114">
    <property type="entry name" value="PRK12464.1"/>
    <property type="match status" value="1"/>
</dbReference>
<feature type="binding site" evidence="9">
    <location>
        <position position="218"/>
    </location>
    <ligand>
        <name>1-deoxy-D-xylulose 5-phosphate</name>
        <dbReference type="ChEBI" id="CHEBI:57792"/>
    </ligand>
</feature>
<protein>
    <recommendedName>
        <fullName evidence="9">1-deoxy-D-xylulose 5-phosphate reductoisomerase</fullName>
        <shortName evidence="9">DXP reductoisomerase</shortName>
        <ecNumber evidence="9">1.1.1.267</ecNumber>
    </recommendedName>
    <alternativeName>
        <fullName evidence="9">1-deoxyxylulose-5-phosphate reductoisomerase</fullName>
    </alternativeName>
    <alternativeName>
        <fullName evidence="9">2-C-methyl-D-erythritol 4-phosphate synthase</fullName>
    </alternativeName>
</protein>
<dbReference type="SUPFAM" id="SSF69055">
    <property type="entry name" value="1-deoxy-D-xylulose-5-phosphate reductoisomerase, C-terminal domain"/>
    <property type="match status" value="1"/>
</dbReference>
<comment type="catalytic activity">
    <reaction evidence="8">
        <text>2-C-methyl-D-erythritol 4-phosphate + NADP(+) = 1-deoxy-D-xylulose 5-phosphate + NADPH + H(+)</text>
        <dbReference type="Rhea" id="RHEA:13717"/>
        <dbReference type="ChEBI" id="CHEBI:15378"/>
        <dbReference type="ChEBI" id="CHEBI:57783"/>
        <dbReference type="ChEBI" id="CHEBI:57792"/>
        <dbReference type="ChEBI" id="CHEBI:58262"/>
        <dbReference type="ChEBI" id="CHEBI:58349"/>
        <dbReference type="EC" id="1.1.1.267"/>
    </reaction>
    <physiologicalReaction direction="right-to-left" evidence="8">
        <dbReference type="Rhea" id="RHEA:13719"/>
    </physiologicalReaction>
</comment>
<dbReference type="SUPFAM" id="SSF55347">
    <property type="entry name" value="Glyceraldehyde-3-phosphate dehydrogenase-like, C-terminal domain"/>
    <property type="match status" value="1"/>
</dbReference>
<dbReference type="NCBIfam" id="TIGR00243">
    <property type="entry name" value="Dxr"/>
    <property type="match status" value="1"/>
</dbReference>
<keyword evidence="7 9" id="KW-0414">Isoprene biosynthesis</keyword>
<feature type="binding site" evidence="9">
    <location>
        <position position="127"/>
    </location>
    <ligand>
        <name>NADPH</name>
        <dbReference type="ChEBI" id="CHEBI:57783"/>
    </ligand>
</feature>
<feature type="domain" description="1-deoxy-D-xylulose 5-phosphate reductoisomerase N-terminal" evidence="10">
    <location>
        <begin position="5"/>
        <end position="133"/>
    </location>
</feature>
<feature type="binding site" evidence="9">
    <location>
        <position position="14"/>
    </location>
    <ligand>
        <name>NADPH</name>
        <dbReference type="ChEBI" id="CHEBI:57783"/>
    </ligand>
</feature>
<dbReference type="PANTHER" id="PTHR30525:SF0">
    <property type="entry name" value="1-DEOXY-D-XYLULOSE 5-PHOSPHATE REDUCTOISOMERASE, CHLOROPLASTIC"/>
    <property type="match status" value="1"/>
</dbReference>
<organism evidence="13 14">
    <name type="scientific">Sutterella megalosphaeroides</name>
    <dbReference type="NCBI Taxonomy" id="2494234"/>
    <lineage>
        <taxon>Bacteria</taxon>
        <taxon>Pseudomonadati</taxon>
        <taxon>Pseudomonadota</taxon>
        <taxon>Betaproteobacteria</taxon>
        <taxon>Burkholderiales</taxon>
        <taxon>Sutterellaceae</taxon>
        <taxon>Sutterella</taxon>
    </lineage>
</organism>
<dbReference type="HAMAP" id="MF_00183">
    <property type="entry name" value="DXP_reductoisom"/>
    <property type="match status" value="1"/>
</dbReference>
<keyword evidence="3 9" id="KW-0479">Metal-binding</keyword>
<feature type="binding site" evidence="9">
    <location>
        <position position="219"/>
    </location>
    <ligand>
        <name>1-deoxy-D-xylulose 5-phosphate</name>
        <dbReference type="ChEBI" id="CHEBI:57792"/>
    </ligand>
</feature>
<feature type="binding site" evidence="9">
    <location>
        <position position="200"/>
    </location>
    <ligand>
        <name>1-deoxy-D-xylulose 5-phosphate</name>
        <dbReference type="ChEBI" id="CHEBI:57792"/>
    </ligand>
</feature>
<feature type="binding site" evidence="9">
    <location>
        <position position="222"/>
    </location>
    <ligand>
        <name>1-deoxy-D-xylulose 5-phosphate</name>
        <dbReference type="ChEBI" id="CHEBI:57792"/>
    </ligand>
</feature>
<evidence type="ECO:0000259" key="10">
    <source>
        <dbReference type="Pfam" id="PF02670"/>
    </source>
</evidence>
<comment type="cofactor">
    <cofactor evidence="9">
        <name>Mg(2+)</name>
        <dbReference type="ChEBI" id="CHEBI:18420"/>
    </cofactor>
    <cofactor evidence="9">
        <name>Mn(2+)</name>
        <dbReference type="ChEBI" id="CHEBI:29035"/>
    </cofactor>
</comment>
<accession>A0A2Z6I8Y3</accession>
<keyword evidence="9" id="KW-0460">Magnesium</keyword>
<feature type="binding site" evidence="9">
    <location>
        <position position="126"/>
    </location>
    <ligand>
        <name>1-deoxy-D-xylulose 5-phosphate</name>
        <dbReference type="ChEBI" id="CHEBI:57792"/>
    </ligand>
</feature>
<evidence type="ECO:0000313" key="13">
    <source>
        <dbReference type="EMBL" id="BBF22923.1"/>
    </source>
</evidence>
<dbReference type="PIRSF" id="PIRSF006205">
    <property type="entry name" value="Dxp_reductismrs"/>
    <property type="match status" value="1"/>
</dbReference>
<dbReference type="GO" id="GO:0070402">
    <property type="term" value="F:NADPH binding"/>
    <property type="evidence" value="ECO:0007669"/>
    <property type="project" value="InterPro"/>
</dbReference>
<dbReference type="SUPFAM" id="SSF51735">
    <property type="entry name" value="NAD(P)-binding Rossmann-fold domains"/>
    <property type="match status" value="1"/>
</dbReference>
<dbReference type="PANTHER" id="PTHR30525">
    <property type="entry name" value="1-DEOXY-D-XYLULOSE 5-PHOSPHATE REDUCTOISOMERASE"/>
    <property type="match status" value="1"/>
</dbReference>
<keyword evidence="13" id="KW-0413">Isomerase</keyword>
<dbReference type="KEGG" id="sutt:SUTMEG_08140"/>
<reference evidence="13 14" key="1">
    <citation type="journal article" date="2018" name="Int. J. Syst. Evol. Microbiol.">
        <title>Mesosutterella multiformis gen. nov., sp. nov., a member of the family Sutterellaceae and Sutterella megalosphaeroides sp. nov., isolated from human faeces.</title>
        <authorList>
            <person name="Sakamoto M."/>
            <person name="Ikeyama N."/>
            <person name="Kunihiro T."/>
            <person name="Iino T."/>
            <person name="Yuki M."/>
            <person name="Ohkuma M."/>
        </authorList>
    </citation>
    <scope>NUCLEOTIDE SEQUENCE [LARGE SCALE GENOMIC DNA]</scope>
    <source>
        <strain evidence="13 14">6FBBBH3</strain>
    </source>
</reference>
<dbReference type="GO" id="GO:0030145">
    <property type="term" value="F:manganese ion binding"/>
    <property type="evidence" value="ECO:0007669"/>
    <property type="project" value="TreeGrafter"/>
</dbReference>
<feature type="binding site" evidence="9">
    <location>
        <position position="125"/>
    </location>
    <ligand>
        <name>NADPH</name>
        <dbReference type="ChEBI" id="CHEBI:57783"/>
    </ligand>
</feature>
<dbReference type="GO" id="GO:0016853">
    <property type="term" value="F:isomerase activity"/>
    <property type="evidence" value="ECO:0007669"/>
    <property type="project" value="UniProtKB-KW"/>
</dbReference>
<dbReference type="EC" id="1.1.1.267" evidence="9"/>
<feature type="domain" description="1-deoxy-D-xylulose 5-phosphate reductoisomerase C-terminal" evidence="11">
    <location>
        <begin position="147"/>
        <end position="230"/>
    </location>
</feature>
<keyword evidence="14" id="KW-1185">Reference proteome</keyword>
<evidence type="ECO:0000256" key="1">
    <source>
        <dbReference type="ARBA" id="ARBA00005094"/>
    </source>
</evidence>
<proteinExistence type="inferred from homology"/>
<dbReference type="Pfam" id="PF02670">
    <property type="entry name" value="DXP_reductoisom"/>
    <property type="match status" value="1"/>
</dbReference>
<evidence type="ECO:0000256" key="4">
    <source>
        <dbReference type="ARBA" id="ARBA00022857"/>
    </source>
</evidence>
<evidence type="ECO:0000256" key="7">
    <source>
        <dbReference type="ARBA" id="ARBA00023229"/>
    </source>
</evidence>
<feature type="domain" description="DXP reductoisomerase C-terminal" evidence="12">
    <location>
        <begin position="262"/>
        <end position="378"/>
    </location>
</feature>
<evidence type="ECO:0000256" key="3">
    <source>
        <dbReference type="ARBA" id="ARBA00022723"/>
    </source>
</evidence>
<evidence type="ECO:0000256" key="9">
    <source>
        <dbReference type="HAMAP-Rule" id="MF_00183"/>
    </source>
</evidence>
<evidence type="ECO:0000256" key="5">
    <source>
        <dbReference type="ARBA" id="ARBA00023002"/>
    </source>
</evidence>
<dbReference type="GO" id="GO:0051484">
    <property type="term" value="P:isopentenyl diphosphate biosynthetic process, methylerythritol 4-phosphate pathway involved in terpenoid biosynthetic process"/>
    <property type="evidence" value="ECO:0007669"/>
    <property type="project" value="TreeGrafter"/>
</dbReference>
<dbReference type="InterPro" id="IPR026877">
    <property type="entry name" value="DXPR_C"/>
</dbReference>
<evidence type="ECO:0000256" key="6">
    <source>
        <dbReference type="ARBA" id="ARBA00023211"/>
    </source>
</evidence>
<sequence length="394" mass="41639">MTQSIALLGATGSIGRSTLDVVRQHPERFVVHSMAGATRVEPLVEAAREFRPRIVAIATESKKDELAAALRAAGVDAEVRAGAAAVAELAGDPEVDSVVQAVVGAAGVEPTFRAARAGKRLLLANKESVVCGGALLMDEVKRAGATLLPLDSEHNAIFQCLVGASDEARAAARIVLTASGGPFRGRRDLSGITPEMAVKHPKWSMGRKISVDSATLMNKGLEVIEASWLFGFPADRIDVVVHPQSIIHSMVTFADGATIAQLGAPDMRTPIAYALGWPERMDGGVKPLDFTTLGTLTFEAPDRETFPLLDLAFKALAAGGGETIVLNAANEIAVEAFLDRRIGFTTMFALVSEMLAKIDAPKPASVEEILELDRTTRALTREAVAALERSGKEG</sequence>
<dbReference type="Pfam" id="PF08436">
    <property type="entry name" value="DXP_redisom_C"/>
    <property type="match status" value="1"/>
</dbReference>
<keyword evidence="5 9" id="KW-0560">Oxidoreductase</keyword>
<evidence type="ECO:0000259" key="11">
    <source>
        <dbReference type="Pfam" id="PF08436"/>
    </source>
</evidence>
<keyword evidence="4 9" id="KW-0521">NADP</keyword>
<evidence type="ECO:0000313" key="14">
    <source>
        <dbReference type="Proteomes" id="UP000271003"/>
    </source>
</evidence>
<feature type="binding site" evidence="9">
    <location>
        <position position="13"/>
    </location>
    <ligand>
        <name>NADPH</name>
        <dbReference type="ChEBI" id="CHEBI:57783"/>
    </ligand>
</feature>
<feature type="binding site" evidence="9">
    <location>
        <position position="153"/>
    </location>
    <ligand>
        <name>Mn(2+)</name>
        <dbReference type="ChEBI" id="CHEBI:29035"/>
    </ligand>
</feature>
<evidence type="ECO:0000259" key="12">
    <source>
        <dbReference type="Pfam" id="PF13288"/>
    </source>
</evidence>
<dbReference type="Proteomes" id="UP000271003">
    <property type="component" value="Chromosome"/>
</dbReference>
<dbReference type="RefSeq" id="WP_120176588.1">
    <property type="nucleotide sequence ID" value="NZ_AP018786.1"/>
</dbReference>
<comment type="similarity">
    <text evidence="2 9">Belongs to the DXR family.</text>
</comment>
<evidence type="ECO:0000256" key="2">
    <source>
        <dbReference type="ARBA" id="ARBA00006825"/>
    </source>
</evidence>
<feature type="binding site" evidence="9">
    <location>
        <position position="206"/>
    </location>
    <ligand>
        <name>NADPH</name>
        <dbReference type="ChEBI" id="CHEBI:57783"/>
    </ligand>
</feature>
<dbReference type="InterPro" id="IPR003821">
    <property type="entry name" value="DXP_reductoisomerase"/>
</dbReference>
<dbReference type="InterPro" id="IPR036291">
    <property type="entry name" value="NAD(P)-bd_dom_sf"/>
</dbReference>
<feature type="binding site" evidence="9">
    <location>
        <position position="152"/>
    </location>
    <ligand>
        <name>1-deoxy-D-xylulose 5-phosphate</name>
        <dbReference type="ChEBI" id="CHEBI:57792"/>
    </ligand>
</feature>
<dbReference type="GO" id="GO:0030604">
    <property type="term" value="F:1-deoxy-D-xylulose-5-phosphate reductoisomerase activity"/>
    <property type="evidence" value="ECO:0007669"/>
    <property type="project" value="UniProtKB-UniRule"/>
</dbReference>
<feature type="binding site" evidence="9">
    <location>
        <position position="11"/>
    </location>
    <ligand>
        <name>NADPH</name>
        <dbReference type="ChEBI" id="CHEBI:57783"/>
    </ligand>
</feature>
<dbReference type="InterPro" id="IPR036169">
    <property type="entry name" value="DXPR_C_sf"/>
</dbReference>
<evidence type="ECO:0000256" key="8">
    <source>
        <dbReference type="ARBA" id="ARBA00048543"/>
    </source>
</evidence>
<dbReference type="FunFam" id="3.40.50.720:FF:000045">
    <property type="entry name" value="1-deoxy-D-xylulose 5-phosphate reductoisomerase"/>
    <property type="match status" value="1"/>
</dbReference>
<feature type="binding site" evidence="9">
    <location>
        <position position="12"/>
    </location>
    <ligand>
        <name>NADPH</name>
        <dbReference type="ChEBI" id="CHEBI:57783"/>
    </ligand>
</feature>
<comment type="caution">
    <text evidence="9">Lacks conserved residue(s) required for the propagation of feature annotation.</text>
</comment>
<dbReference type="EMBL" id="AP018786">
    <property type="protein sequence ID" value="BBF22923.1"/>
    <property type="molecule type" value="Genomic_DNA"/>
</dbReference>
<feature type="binding site" evidence="9">
    <location>
        <position position="153"/>
    </location>
    <ligand>
        <name>1-deoxy-D-xylulose 5-phosphate</name>
        <dbReference type="ChEBI" id="CHEBI:57792"/>
    </ligand>
</feature>
<feature type="binding site" evidence="9">
    <location>
        <position position="222"/>
    </location>
    <ligand>
        <name>Mn(2+)</name>
        <dbReference type="ChEBI" id="CHEBI:29035"/>
    </ligand>
</feature>
<dbReference type="OrthoDB" id="9806546at2"/>
<feature type="binding site" evidence="9">
    <location>
        <position position="213"/>
    </location>
    <ligand>
        <name>1-deoxy-D-xylulose 5-phosphate</name>
        <dbReference type="ChEBI" id="CHEBI:57792"/>
    </ligand>
</feature>
<dbReference type="AlphaFoldDB" id="A0A2Z6I8Y3"/>
<keyword evidence="6 9" id="KW-0464">Manganese</keyword>
<comment type="pathway">
    <text evidence="1 9">Isoprenoid biosynthesis; isopentenyl diphosphate biosynthesis via DXP pathway; isopentenyl diphosphate from 1-deoxy-D-xylulose 5-phosphate: step 1/6.</text>
</comment>